<feature type="domain" description="RRM" evidence="7">
    <location>
        <begin position="7"/>
        <end position="84"/>
    </location>
</feature>
<gene>
    <name evidence="8" type="ORF">HANVADRAFT_51867</name>
</gene>
<dbReference type="InterPro" id="IPR034809">
    <property type="entry name" value="Nop4_RRM4"/>
</dbReference>
<dbReference type="PANTHER" id="PTHR48039:SF5">
    <property type="entry name" value="RNA-BINDING PROTEIN 28"/>
    <property type="match status" value="1"/>
</dbReference>
<keyword evidence="2" id="KW-0677">Repeat</keyword>
<comment type="caution">
    <text evidence="8">The sequence shown here is derived from an EMBL/GenBank/DDBJ whole genome shotgun (WGS) entry which is preliminary data.</text>
</comment>
<evidence type="ECO:0000256" key="5">
    <source>
        <dbReference type="PROSITE-ProRule" id="PRU00176"/>
    </source>
</evidence>
<dbReference type="Proteomes" id="UP000092321">
    <property type="component" value="Unassembled WGS sequence"/>
</dbReference>
<organism evidence="8 9">
    <name type="scientific">Hanseniaspora valbyensis NRRL Y-1626</name>
    <dbReference type="NCBI Taxonomy" id="766949"/>
    <lineage>
        <taxon>Eukaryota</taxon>
        <taxon>Fungi</taxon>
        <taxon>Dikarya</taxon>
        <taxon>Ascomycota</taxon>
        <taxon>Saccharomycotina</taxon>
        <taxon>Saccharomycetes</taxon>
        <taxon>Saccharomycodales</taxon>
        <taxon>Saccharomycodaceae</taxon>
        <taxon>Hanseniaspora</taxon>
    </lineage>
</organism>
<protein>
    <submittedName>
        <fullName evidence="8">RNA-binding domain-containing protein</fullName>
    </submittedName>
</protein>
<dbReference type="Gene3D" id="3.30.70.330">
    <property type="match status" value="4"/>
</dbReference>
<feature type="domain" description="RRM" evidence="7">
    <location>
        <begin position="275"/>
        <end position="368"/>
    </location>
</feature>
<feature type="compositionally biased region" description="Basic and acidic residues" evidence="6">
    <location>
        <begin position="217"/>
        <end position="228"/>
    </location>
</feature>
<evidence type="ECO:0000259" key="7">
    <source>
        <dbReference type="PROSITE" id="PS50102"/>
    </source>
</evidence>
<evidence type="ECO:0000313" key="8">
    <source>
        <dbReference type="EMBL" id="OBA28157.1"/>
    </source>
</evidence>
<dbReference type="SUPFAM" id="SSF54928">
    <property type="entry name" value="RNA-binding domain, RBD"/>
    <property type="match status" value="3"/>
</dbReference>
<feature type="domain" description="RRM" evidence="7">
    <location>
        <begin position="123"/>
        <end position="201"/>
    </location>
</feature>
<feature type="region of interest" description="Disordered" evidence="6">
    <location>
        <begin position="617"/>
        <end position="669"/>
    </location>
</feature>
<dbReference type="OrthoDB" id="267048at2759"/>
<name>A0A1B7THD1_9ASCO</name>
<evidence type="ECO:0000256" key="6">
    <source>
        <dbReference type="SAM" id="MobiDB-lite"/>
    </source>
</evidence>
<dbReference type="PANTHER" id="PTHR48039">
    <property type="entry name" value="RNA-BINDING MOTIF PROTEIN 14B"/>
    <property type="match status" value="1"/>
</dbReference>
<feature type="region of interest" description="Disordered" evidence="6">
    <location>
        <begin position="211"/>
        <end position="266"/>
    </location>
</feature>
<dbReference type="CDD" id="cd12676">
    <property type="entry name" value="RRM3_Nop4p"/>
    <property type="match status" value="1"/>
</dbReference>
<keyword evidence="4" id="KW-0539">Nucleus</keyword>
<dbReference type="PROSITE" id="PS50102">
    <property type="entry name" value="RRM"/>
    <property type="match status" value="4"/>
</dbReference>
<keyword evidence="3 5" id="KW-0694">RNA-binding</keyword>
<dbReference type="InterPro" id="IPR051945">
    <property type="entry name" value="RRM_MRD1_RNA_proc_ribogen"/>
</dbReference>
<proteinExistence type="predicted"/>
<feature type="region of interest" description="Disordered" evidence="6">
    <location>
        <begin position="83"/>
        <end position="107"/>
    </location>
</feature>
<dbReference type="InterPro" id="IPR012677">
    <property type="entry name" value="Nucleotide-bd_a/b_plait_sf"/>
</dbReference>
<dbReference type="Pfam" id="PF00076">
    <property type="entry name" value="RRM_1"/>
    <property type="match status" value="3"/>
</dbReference>
<comment type="subcellular location">
    <subcellularLocation>
        <location evidence="1">Nucleus</location>
    </subcellularLocation>
</comment>
<feature type="compositionally biased region" description="Basic and acidic residues" evidence="6">
    <location>
        <begin position="617"/>
        <end position="643"/>
    </location>
</feature>
<dbReference type="GO" id="GO:0005730">
    <property type="term" value="C:nucleolus"/>
    <property type="evidence" value="ECO:0007669"/>
    <property type="project" value="TreeGrafter"/>
</dbReference>
<reference evidence="9" key="1">
    <citation type="journal article" date="2016" name="Proc. Natl. Acad. Sci. U.S.A.">
        <title>Comparative genomics of biotechnologically important yeasts.</title>
        <authorList>
            <person name="Riley R."/>
            <person name="Haridas S."/>
            <person name="Wolfe K.H."/>
            <person name="Lopes M.R."/>
            <person name="Hittinger C.T."/>
            <person name="Goeker M."/>
            <person name="Salamov A.A."/>
            <person name="Wisecaver J.H."/>
            <person name="Long T.M."/>
            <person name="Calvey C.H."/>
            <person name="Aerts A.L."/>
            <person name="Barry K.W."/>
            <person name="Choi C."/>
            <person name="Clum A."/>
            <person name="Coughlan A.Y."/>
            <person name="Deshpande S."/>
            <person name="Douglass A.P."/>
            <person name="Hanson S.J."/>
            <person name="Klenk H.-P."/>
            <person name="LaButti K.M."/>
            <person name="Lapidus A."/>
            <person name="Lindquist E.A."/>
            <person name="Lipzen A.M."/>
            <person name="Meier-Kolthoff J.P."/>
            <person name="Ohm R.A."/>
            <person name="Otillar R.P."/>
            <person name="Pangilinan J.L."/>
            <person name="Peng Y."/>
            <person name="Rokas A."/>
            <person name="Rosa C.A."/>
            <person name="Scheuner C."/>
            <person name="Sibirny A.A."/>
            <person name="Slot J.C."/>
            <person name="Stielow J.B."/>
            <person name="Sun H."/>
            <person name="Kurtzman C.P."/>
            <person name="Blackwell M."/>
            <person name="Grigoriev I.V."/>
            <person name="Jeffries T.W."/>
        </authorList>
    </citation>
    <scope>NUCLEOTIDE SEQUENCE [LARGE SCALE GENOMIC DNA]</scope>
    <source>
        <strain evidence="9">NRRL Y-1626</strain>
    </source>
</reference>
<evidence type="ECO:0000256" key="1">
    <source>
        <dbReference type="ARBA" id="ARBA00004123"/>
    </source>
</evidence>
<dbReference type="AlphaFoldDB" id="A0A1B7THD1"/>
<dbReference type="SMART" id="SM00360">
    <property type="entry name" value="RRM"/>
    <property type="match status" value="4"/>
</dbReference>
<dbReference type="GO" id="GO:0003729">
    <property type="term" value="F:mRNA binding"/>
    <property type="evidence" value="ECO:0007669"/>
    <property type="project" value="TreeGrafter"/>
</dbReference>
<dbReference type="InterPro" id="IPR000504">
    <property type="entry name" value="RRM_dom"/>
</dbReference>
<dbReference type="InterPro" id="IPR035979">
    <property type="entry name" value="RBD_domain_sf"/>
</dbReference>
<dbReference type="InterPro" id="IPR034808">
    <property type="entry name" value="Nop4p_RRM3"/>
</dbReference>
<feature type="domain" description="RRM" evidence="7">
    <location>
        <begin position="447"/>
        <end position="601"/>
    </location>
</feature>
<dbReference type="CDD" id="cd12677">
    <property type="entry name" value="RRM4_Nop4p"/>
    <property type="match status" value="1"/>
</dbReference>
<evidence type="ECO:0000313" key="9">
    <source>
        <dbReference type="Proteomes" id="UP000092321"/>
    </source>
</evidence>
<evidence type="ECO:0000256" key="4">
    <source>
        <dbReference type="ARBA" id="ARBA00023242"/>
    </source>
</evidence>
<feature type="compositionally biased region" description="Basic and acidic residues" evidence="6">
    <location>
        <begin position="255"/>
        <end position="266"/>
    </location>
</feature>
<feature type="compositionally biased region" description="Low complexity" evidence="6">
    <location>
        <begin position="92"/>
        <end position="104"/>
    </location>
</feature>
<keyword evidence="9" id="KW-1185">Reference proteome</keyword>
<feature type="compositionally biased region" description="Basic residues" evidence="6">
    <location>
        <begin position="658"/>
        <end position="669"/>
    </location>
</feature>
<dbReference type="EMBL" id="LXPE01000005">
    <property type="protein sequence ID" value="OBA28157.1"/>
    <property type="molecule type" value="Genomic_DNA"/>
</dbReference>
<evidence type="ECO:0000256" key="2">
    <source>
        <dbReference type="ARBA" id="ARBA00022737"/>
    </source>
</evidence>
<evidence type="ECO:0000256" key="3">
    <source>
        <dbReference type="ARBA" id="ARBA00022884"/>
    </source>
</evidence>
<sequence>MSDIDPKTLFVRGVPFSVTDEEFSNWFSQIAPIRHAIIVKDDEQKSRGFGFVNFIEDSDCKMAMEKARKMKLKEQLLRVDFAKKRDRKNKDNNNTANNAIPQKNNTEHIPAVGEDGKIFKGKPKLIVRNLPWSIKDGKQLMKYFQRFGTVDSAYIPRGKSGKMSGFGFVVMKRMASCKNAIENSKDLKIDGRQVAVDFAVDKTEWNNYEQNQIGLMNKEDNKKRKSGEMEQDGEEEEEKHKEKSQSSNDAEVDEEKLNFAEPRRERTPKNRMENFSIFIRNVPYDATQESLEEHFSKFGSVKYALPVIDKETGMPKGTAFVSFVHKEAYEQCLKNAPEANGTSILISDDVKPEYVYEGRVLSITATLDRESANKFAEKNALKRQEFLGKAPGEKDRRNLFLLNEGRITEQSKLASVLTPQELEIREKSYNLRVEQLKSNPSLHLSMTRLAIRNIPRAMTEKALKQLARKAVVNFATEVKDGKRHSLSKEEYERSTKYQYRGLTPEEIEQVKAREAKKTKKTGLIKQAKIIMEVKGATIGRSRGYGFLEFKDHKSALMGLRWLNAHEVTKEEILDTLTIEEAENVTLDKFEGRRLVVEFAIENANVVKKRQEGVERARESIYKKQKIDETKKQEEEKQKEEYEKKHNKSGLSDDTKRIIAQKRRSRKGNK</sequence>
<accession>A0A1B7THD1</accession>